<evidence type="ECO:0000313" key="2">
    <source>
        <dbReference type="Proteomes" id="UP000184476"/>
    </source>
</evidence>
<proteinExistence type="predicted"/>
<dbReference type="AlphaFoldDB" id="A0A1M4Y8X6"/>
<organism evidence="1 2">
    <name type="scientific">Seinonella peptonophila</name>
    <dbReference type="NCBI Taxonomy" id="112248"/>
    <lineage>
        <taxon>Bacteria</taxon>
        <taxon>Bacillati</taxon>
        <taxon>Bacillota</taxon>
        <taxon>Bacilli</taxon>
        <taxon>Bacillales</taxon>
        <taxon>Thermoactinomycetaceae</taxon>
        <taxon>Seinonella</taxon>
    </lineage>
</organism>
<dbReference type="EMBL" id="FQVL01000006">
    <property type="protein sequence ID" value="SHF02267.1"/>
    <property type="molecule type" value="Genomic_DNA"/>
</dbReference>
<dbReference type="Proteomes" id="UP000184476">
    <property type="component" value="Unassembled WGS sequence"/>
</dbReference>
<sequence length="69" mass="8041">MTKITLFLNGDQERLLFQSLHAKKPSLEEKQHGKSTLHQEMIRNEIRLINQILIQVMGVNPHQPDPMLL</sequence>
<protein>
    <submittedName>
        <fullName evidence="1">Uncharacterized protein</fullName>
    </submittedName>
</protein>
<reference evidence="1 2" key="1">
    <citation type="submission" date="2016-11" db="EMBL/GenBank/DDBJ databases">
        <authorList>
            <person name="Jaros S."/>
            <person name="Januszkiewicz K."/>
            <person name="Wedrychowicz H."/>
        </authorList>
    </citation>
    <scope>NUCLEOTIDE SEQUENCE [LARGE SCALE GENOMIC DNA]</scope>
    <source>
        <strain evidence="1 2">DSM 44666</strain>
    </source>
</reference>
<evidence type="ECO:0000313" key="1">
    <source>
        <dbReference type="EMBL" id="SHF02267.1"/>
    </source>
</evidence>
<gene>
    <name evidence="1" type="ORF">SAMN05444392_106115</name>
</gene>
<accession>A0A1M4Y8X6</accession>
<dbReference type="RefSeq" id="WP_073154946.1">
    <property type="nucleotide sequence ID" value="NZ_FQVL01000006.1"/>
</dbReference>
<name>A0A1M4Y8X6_9BACL</name>
<keyword evidence="2" id="KW-1185">Reference proteome</keyword>